<accession>A0A059MGG3</accession>
<keyword evidence="4" id="KW-1185">Reference proteome</keyword>
<dbReference type="Pfam" id="PF06912">
    <property type="entry name" value="DUF1275"/>
    <property type="match status" value="1"/>
</dbReference>
<feature type="transmembrane region" description="Helical" evidence="1">
    <location>
        <begin position="166"/>
        <end position="186"/>
    </location>
</feature>
<evidence type="ECO:0000256" key="1">
    <source>
        <dbReference type="SAM" id="Phobius"/>
    </source>
</evidence>
<organism evidence="3 5">
    <name type="scientific">Rhodococcus aetherivorans</name>
    <dbReference type="NCBI Taxonomy" id="191292"/>
    <lineage>
        <taxon>Bacteria</taxon>
        <taxon>Bacillati</taxon>
        <taxon>Actinomycetota</taxon>
        <taxon>Actinomycetes</taxon>
        <taxon>Mycobacteriales</taxon>
        <taxon>Nocardiaceae</taxon>
        <taxon>Rhodococcus</taxon>
    </lineage>
</organism>
<protein>
    <submittedName>
        <fullName evidence="3">YoaK family protein</fullName>
    </submittedName>
</protein>
<dbReference type="EMBL" id="CP106982">
    <property type="protein sequence ID" value="UYF94084.1"/>
    <property type="molecule type" value="Genomic_DNA"/>
</dbReference>
<dbReference type="Proteomes" id="UP000325466">
    <property type="component" value="Unassembled WGS sequence"/>
</dbReference>
<dbReference type="RefSeq" id="WP_029547091.1">
    <property type="nucleotide sequence ID" value="NZ_BAAAYP010000063.1"/>
</dbReference>
<gene>
    <name evidence="3" type="ORF">OCS65_27330</name>
    <name evidence="2" type="ORF">RAJCM14343_1713</name>
</gene>
<feature type="transmembrane region" description="Helical" evidence="1">
    <location>
        <begin position="192"/>
        <end position="212"/>
    </location>
</feature>
<sequence length="216" mass="22067">MVGYGRQLTALAIALSGLAGFVDALGFITLGGVFVSFMSGNSTRMSVGLADGAWGQAALTAGIIGLFLVGVVLGGVVAQLSDRSRRARKTAVLAAVSALLLLGALAHTAGWTPVAVVAMTLAMGAENSVFQRDGEVSVALTYMTGALVKIGQRLAAALFGGPRWSWLPYLGLWLGLVTGAVGGALAHRAFGLHALWVATAVAVALTVAVRHLPYRP</sequence>
<dbReference type="InterPro" id="IPR010699">
    <property type="entry name" value="DUF1275"/>
</dbReference>
<keyword evidence="1" id="KW-0812">Transmembrane</keyword>
<dbReference type="EMBL" id="BLAH01000066">
    <property type="protein sequence ID" value="GES36462.1"/>
    <property type="molecule type" value="Genomic_DNA"/>
</dbReference>
<keyword evidence="1" id="KW-0472">Membrane</keyword>
<dbReference type="PANTHER" id="PTHR37314">
    <property type="entry name" value="SLR0142 PROTEIN"/>
    <property type="match status" value="1"/>
</dbReference>
<reference evidence="2 4" key="1">
    <citation type="journal article" date="2018" name="Biodegradation">
        <title>1,4-Dioxane degradation characteristics of Rhodococcus aetherivorans JCM 14343.</title>
        <authorList>
            <person name="Inoue D."/>
            <person name="Tsunoda T."/>
            <person name="Yamamoto N."/>
            <person name="Ike M."/>
            <person name="Sei K."/>
        </authorList>
    </citation>
    <scope>NUCLEOTIDE SEQUENCE [LARGE SCALE GENOMIC DNA]</scope>
    <source>
        <strain evidence="2 4">JCM 14343</strain>
    </source>
</reference>
<evidence type="ECO:0000313" key="5">
    <source>
        <dbReference type="Proteomes" id="UP001163947"/>
    </source>
</evidence>
<reference evidence="3" key="3">
    <citation type="submission" date="2022-09" db="EMBL/GenBank/DDBJ databases">
        <title>The genome sequence of Rhodococcus aetherivorans N1.</title>
        <authorList>
            <person name="Jiang W."/>
        </authorList>
    </citation>
    <scope>NUCLEOTIDE SEQUENCE</scope>
    <source>
        <strain evidence="3">N1</strain>
    </source>
</reference>
<reference evidence="2" key="2">
    <citation type="submission" date="2019-10" db="EMBL/GenBank/DDBJ databases">
        <title>Draft genome sequence of Rhodococcus aetherivorans JCM 14343.</title>
        <authorList>
            <person name="Inoue D."/>
            <person name="Nakazawa M."/>
            <person name="Yamamoto N."/>
            <person name="Sei K."/>
            <person name="Ike M."/>
        </authorList>
    </citation>
    <scope>NUCLEOTIDE SEQUENCE</scope>
    <source>
        <strain evidence="2">JCM 14343</strain>
    </source>
</reference>
<evidence type="ECO:0000313" key="2">
    <source>
        <dbReference type="EMBL" id="GES36462.1"/>
    </source>
</evidence>
<dbReference type="AlphaFoldDB" id="A0A059MGG3"/>
<dbReference type="Proteomes" id="UP001163947">
    <property type="component" value="Chromosome"/>
</dbReference>
<dbReference type="GeneID" id="83624212"/>
<feature type="transmembrane region" description="Helical" evidence="1">
    <location>
        <begin position="12"/>
        <end position="37"/>
    </location>
</feature>
<feature type="transmembrane region" description="Helical" evidence="1">
    <location>
        <begin position="92"/>
        <end position="119"/>
    </location>
</feature>
<proteinExistence type="predicted"/>
<feature type="transmembrane region" description="Helical" evidence="1">
    <location>
        <begin position="57"/>
        <end position="80"/>
    </location>
</feature>
<evidence type="ECO:0000313" key="3">
    <source>
        <dbReference type="EMBL" id="UYF94084.1"/>
    </source>
</evidence>
<name>A0A059MGG3_9NOCA</name>
<evidence type="ECO:0000313" key="4">
    <source>
        <dbReference type="Proteomes" id="UP000325466"/>
    </source>
</evidence>
<dbReference type="PANTHER" id="PTHR37314:SF4">
    <property type="entry name" value="UPF0700 TRANSMEMBRANE PROTEIN YOAK"/>
    <property type="match status" value="1"/>
</dbReference>
<keyword evidence="1" id="KW-1133">Transmembrane helix</keyword>